<dbReference type="STRING" id="1160497.A0A1L9VHY2"/>
<sequence>MHFTSLLLLLGVPSVLAKCRCTPTDDCWPSVSKWKGLNGTVHGHLIANEPLAKPCYDGLGKNSTQCQKISKIYQDAFFWEASPIGFAYPVVDTCAPINGSIAGSPVCDLGSASVYSVNATKPADNTGHDVRARSQGYGSLSIWMKHIKPELQFQEKYQPSNSSCQSNWTGSAIVVGAGYIWNEVYTFAAKYDHIAVGGSSKLLTVGAVGGYRQGGGHGPASHDFGLAADQVLEFKVVLTSGEVVTASACEHIDLFTALRGGGGGTFGVVVSATIKFFLNTPSSRMQVSSGNGQLNRVLGTKSAYSHNFGKMLSRNSSSFNSSSEIEEAKRVINKQVVEFLRPLNGTKLSVISTFEKYDTFQDYFDGGNHESPASNNPSPVMVSRFFDKKSLVNNHKSLTAMFQAIFSQSASKIQAVKQKYDPDGVFWCYRCVGYEGWEEITGPTLYGPLCQTK</sequence>
<dbReference type="GO" id="GO:0071949">
    <property type="term" value="F:FAD binding"/>
    <property type="evidence" value="ECO:0007669"/>
    <property type="project" value="InterPro"/>
</dbReference>
<dbReference type="InterPro" id="IPR016169">
    <property type="entry name" value="FAD-bd_PCMH_sub2"/>
</dbReference>
<dbReference type="GO" id="GO:0016491">
    <property type="term" value="F:oxidoreductase activity"/>
    <property type="evidence" value="ECO:0007669"/>
    <property type="project" value="UniProtKB-KW"/>
</dbReference>
<dbReference type="Pfam" id="PF01565">
    <property type="entry name" value="FAD_binding_4"/>
    <property type="match status" value="1"/>
</dbReference>
<feature type="domain" description="FAD-binding PCMH-type" evidence="4">
    <location>
        <begin position="70"/>
        <end position="279"/>
    </location>
</feature>
<dbReference type="PANTHER" id="PTHR13878">
    <property type="entry name" value="GULONOLACTONE OXIDASE"/>
    <property type="match status" value="1"/>
</dbReference>
<keyword evidence="6" id="KW-1185">Reference proteome</keyword>
<evidence type="ECO:0000256" key="1">
    <source>
        <dbReference type="ARBA" id="ARBA00005466"/>
    </source>
</evidence>
<dbReference type="OrthoDB" id="9983560at2759"/>
<dbReference type="EMBL" id="KV878899">
    <property type="protein sequence ID" value="OJJ83529.1"/>
    <property type="molecule type" value="Genomic_DNA"/>
</dbReference>
<protein>
    <recommendedName>
        <fullName evidence="4">FAD-binding PCMH-type domain-containing protein</fullName>
    </recommendedName>
</protein>
<evidence type="ECO:0000259" key="4">
    <source>
        <dbReference type="PROSITE" id="PS51387"/>
    </source>
</evidence>
<dbReference type="InterPro" id="IPR006094">
    <property type="entry name" value="Oxid_FAD_bind_N"/>
</dbReference>
<dbReference type="SUPFAM" id="SSF56176">
    <property type="entry name" value="FAD-binding/transporter-associated domain-like"/>
    <property type="match status" value="1"/>
</dbReference>
<dbReference type="Proteomes" id="UP000184300">
    <property type="component" value="Unassembled WGS sequence"/>
</dbReference>
<evidence type="ECO:0000256" key="2">
    <source>
        <dbReference type="ARBA" id="ARBA00023002"/>
    </source>
</evidence>
<name>A0A1L9VHY2_ASPGL</name>
<dbReference type="GeneID" id="34464586"/>
<dbReference type="AlphaFoldDB" id="A0A1L9VHY2"/>
<dbReference type="InterPro" id="IPR050432">
    <property type="entry name" value="FAD-linked_Oxidoreductases_BP"/>
</dbReference>
<feature type="chain" id="PRO_5012679688" description="FAD-binding PCMH-type domain-containing protein" evidence="3">
    <location>
        <begin position="18"/>
        <end position="453"/>
    </location>
</feature>
<dbReference type="PANTHER" id="PTHR13878:SF91">
    <property type="entry name" value="FAD BINDING DOMAIN PROTEIN (AFU_ORTHOLOGUE AFUA_6G12070)-RELATED"/>
    <property type="match status" value="1"/>
</dbReference>
<accession>A0A1L9VHY2</accession>
<reference evidence="6" key="1">
    <citation type="journal article" date="2017" name="Genome Biol.">
        <title>Comparative genomics reveals high biological diversity and specific adaptations in the industrially and medically important fungal genus Aspergillus.</title>
        <authorList>
            <person name="de Vries R.P."/>
            <person name="Riley R."/>
            <person name="Wiebenga A."/>
            <person name="Aguilar-Osorio G."/>
            <person name="Amillis S."/>
            <person name="Uchima C.A."/>
            <person name="Anderluh G."/>
            <person name="Asadollahi M."/>
            <person name="Askin M."/>
            <person name="Barry K."/>
            <person name="Battaglia E."/>
            <person name="Bayram O."/>
            <person name="Benocci T."/>
            <person name="Braus-Stromeyer S.A."/>
            <person name="Caldana C."/>
            <person name="Canovas D."/>
            <person name="Cerqueira G.C."/>
            <person name="Chen F."/>
            <person name="Chen W."/>
            <person name="Choi C."/>
            <person name="Clum A."/>
            <person name="Dos Santos R.A."/>
            <person name="Damasio A.R."/>
            <person name="Diallinas G."/>
            <person name="Emri T."/>
            <person name="Fekete E."/>
            <person name="Flipphi M."/>
            <person name="Freyberg S."/>
            <person name="Gallo A."/>
            <person name="Gournas C."/>
            <person name="Habgood R."/>
            <person name="Hainaut M."/>
            <person name="Harispe M.L."/>
            <person name="Henrissat B."/>
            <person name="Hilden K.S."/>
            <person name="Hope R."/>
            <person name="Hossain A."/>
            <person name="Karabika E."/>
            <person name="Karaffa L."/>
            <person name="Karanyi Z."/>
            <person name="Krasevec N."/>
            <person name="Kuo A."/>
            <person name="Kusch H."/>
            <person name="LaButti K."/>
            <person name="Lagendijk E.L."/>
            <person name="Lapidus A."/>
            <person name="Levasseur A."/>
            <person name="Lindquist E."/>
            <person name="Lipzen A."/>
            <person name="Logrieco A.F."/>
            <person name="MacCabe A."/>
            <person name="Maekelae M.R."/>
            <person name="Malavazi I."/>
            <person name="Melin P."/>
            <person name="Meyer V."/>
            <person name="Mielnichuk N."/>
            <person name="Miskei M."/>
            <person name="Molnar A.P."/>
            <person name="Mule G."/>
            <person name="Ngan C.Y."/>
            <person name="Orejas M."/>
            <person name="Orosz E."/>
            <person name="Ouedraogo J.P."/>
            <person name="Overkamp K.M."/>
            <person name="Park H.-S."/>
            <person name="Perrone G."/>
            <person name="Piumi F."/>
            <person name="Punt P.J."/>
            <person name="Ram A.F."/>
            <person name="Ramon A."/>
            <person name="Rauscher S."/>
            <person name="Record E."/>
            <person name="Riano-Pachon D.M."/>
            <person name="Robert V."/>
            <person name="Roehrig J."/>
            <person name="Ruller R."/>
            <person name="Salamov A."/>
            <person name="Salih N.S."/>
            <person name="Samson R.A."/>
            <person name="Sandor E."/>
            <person name="Sanguinetti M."/>
            <person name="Schuetze T."/>
            <person name="Sepcic K."/>
            <person name="Shelest E."/>
            <person name="Sherlock G."/>
            <person name="Sophianopoulou V."/>
            <person name="Squina F.M."/>
            <person name="Sun H."/>
            <person name="Susca A."/>
            <person name="Todd R.B."/>
            <person name="Tsang A."/>
            <person name="Unkles S.E."/>
            <person name="van de Wiele N."/>
            <person name="van Rossen-Uffink D."/>
            <person name="Oliveira J.V."/>
            <person name="Vesth T.C."/>
            <person name="Visser J."/>
            <person name="Yu J.-H."/>
            <person name="Zhou M."/>
            <person name="Andersen M.R."/>
            <person name="Archer D.B."/>
            <person name="Baker S.E."/>
            <person name="Benoit I."/>
            <person name="Brakhage A.A."/>
            <person name="Braus G.H."/>
            <person name="Fischer R."/>
            <person name="Frisvad J.C."/>
            <person name="Goldman G.H."/>
            <person name="Houbraken J."/>
            <person name="Oakley B."/>
            <person name="Pocsi I."/>
            <person name="Scazzocchio C."/>
            <person name="Seiboth B."/>
            <person name="vanKuyk P.A."/>
            <person name="Wortman J."/>
            <person name="Dyer P.S."/>
            <person name="Grigoriev I.V."/>
        </authorList>
    </citation>
    <scope>NUCLEOTIDE SEQUENCE [LARGE SCALE GENOMIC DNA]</scope>
    <source>
        <strain evidence="6">CBS 516.65</strain>
    </source>
</reference>
<dbReference type="InterPro" id="IPR036318">
    <property type="entry name" value="FAD-bd_PCMH-like_sf"/>
</dbReference>
<proteinExistence type="inferred from homology"/>
<feature type="signal peptide" evidence="3">
    <location>
        <begin position="1"/>
        <end position="17"/>
    </location>
</feature>
<evidence type="ECO:0000256" key="3">
    <source>
        <dbReference type="SAM" id="SignalP"/>
    </source>
</evidence>
<comment type="similarity">
    <text evidence="1">Belongs to the oxygen-dependent FAD-linked oxidoreductase family.</text>
</comment>
<gene>
    <name evidence="5" type="ORF">ASPGLDRAFT_58629</name>
</gene>
<dbReference type="InterPro" id="IPR016166">
    <property type="entry name" value="FAD-bd_PCMH"/>
</dbReference>
<keyword evidence="2" id="KW-0560">Oxidoreductase</keyword>
<keyword evidence="3" id="KW-0732">Signal</keyword>
<dbReference type="PROSITE" id="PS51387">
    <property type="entry name" value="FAD_PCMH"/>
    <property type="match status" value="1"/>
</dbReference>
<evidence type="ECO:0000313" key="6">
    <source>
        <dbReference type="Proteomes" id="UP000184300"/>
    </source>
</evidence>
<dbReference type="VEuPathDB" id="FungiDB:ASPGLDRAFT_58629"/>
<dbReference type="Gene3D" id="3.30.465.10">
    <property type="match status" value="1"/>
</dbReference>
<organism evidence="5 6">
    <name type="scientific">Aspergillus glaucus CBS 516.65</name>
    <dbReference type="NCBI Taxonomy" id="1160497"/>
    <lineage>
        <taxon>Eukaryota</taxon>
        <taxon>Fungi</taxon>
        <taxon>Dikarya</taxon>
        <taxon>Ascomycota</taxon>
        <taxon>Pezizomycotina</taxon>
        <taxon>Eurotiomycetes</taxon>
        <taxon>Eurotiomycetidae</taxon>
        <taxon>Eurotiales</taxon>
        <taxon>Aspergillaceae</taxon>
        <taxon>Aspergillus</taxon>
        <taxon>Aspergillus subgen. Aspergillus</taxon>
    </lineage>
</organism>
<dbReference type="RefSeq" id="XP_022400227.1">
    <property type="nucleotide sequence ID" value="XM_022548326.1"/>
</dbReference>
<evidence type="ECO:0000313" key="5">
    <source>
        <dbReference type="EMBL" id="OJJ83529.1"/>
    </source>
</evidence>